<proteinExistence type="inferred from homology"/>
<dbReference type="Proteomes" id="UP000008311">
    <property type="component" value="Unassembled WGS sequence"/>
</dbReference>
<sequence length="206" mass="22654">MADKELVITVLSIDGGGIRGIIPAVILQSLETKLQIYHNNPNARIADYFDVIAGTSTGGLITAMLTVPDDLTNRRPKFTAEEIEEGLKQQQQELTISQTVTNVVIPSSDIKKLQPVIFSTNEARETPLKDAKIIDVCLSTSAAPTYFAPHSFTTIDNDEKHTFELIDGAVAANNPTLVAITHALSCKNIQQRVDPHYEEEKMRKPN</sequence>
<evidence type="ECO:0000259" key="6">
    <source>
        <dbReference type="PROSITE" id="PS51635"/>
    </source>
</evidence>
<dbReference type="Gene3D" id="3.40.1090.10">
    <property type="entry name" value="Cytosolic phospholipase A2 catalytic domain"/>
    <property type="match status" value="1"/>
</dbReference>
<evidence type="ECO:0000256" key="1">
    <source>
        <dbReference type="ARBA" id="ARBA00010240"/>
    </source>
</evidence>
<dbReference type="InterPro" id="IPR016035">
    <property type="entry name" value="Acyl_Trfase/lysoPLipase"/>
</dbReference>
<evidence type="ECO:0000256" key="2">
    <source>
        <dbReference type="ARBA" id="ARBA00022963"/>
    </source>
</evidence>
<feature type="short sequence motif" description="GXSXG" evidence="4">
    <location>
        <begin position="54"/>
        <end position="58"/>
    </location>
</feature>
<evidence type="ECO:0000313" key="7">
    <source>
        <dbReference type="EMBL" id="EEF40002.1"/>
    </source>
</evidence>
<comment type="domain">
    <text evidence="5">The nitrogen atoms of the two glycine residues in the GGXR motif define the oxyanion hole, and stabilize the oxyanion that forms during the nucleophilic attack by the catalytic serine during substrate cleavage.</text>
</comment>
<dbReference type="AlphaFoldDB" id="B9S8J9"/>
<gene>
    <name evidence="7" type="ORF">RCOM_0601950</name>
</gene>
<dbReference type="GO" id="GO:0016787">
    <property type="term" value="F:hydrolase activity"/>
    <property type="evidence" value="ECO:0007669"/>
    <property type="project" value="UniProtKB-UniRule"/>
</dbReference>
<evidence type="ECO:0000313" key="8">
    <source>
        <dbReference type="Proteomes" id="UP000008311"/>
    </source>
</evidence>
<feature type="active site" description="Proton acceptor" evidence="4">
    <location>
        <position position="167"/>
    </location>
</feature>
<protein>
    <recommendedName>
        <fullName evidence="5">Patatin</fullName>
        <ecNumber evidence="5">3.1.1.-</ecNumber>
    </recommendedName>
</protein>
<reference evidence="8" key="1">
    <citation type="journal article" date="2010" name="Nat. Biotechnol.">
        <title>Draft genome sequence of the oilseed species Ricinus communis.</title>
        <authorList>
            <person name="Chan A.P."/>
            <person name="Crabtree J."/>
            <person name="Zhao Q."/>
            <person name="Lorenzi H."/>
            <person name="Orvis J."/>
            <person name="Puiu D."/>
            <person name="Melake-Berhan A."/>
            <person name="Jones K.M."/>
            <person name="Redman J."/>
            <person name="Chen G."/>
            <person name="Cahoon E.B."/>
            <person name="Gedil M."/>
            <person name="Stanke M."/>
            <person name="Haas B.J."/>
            <person name="Wortman J.R."/>
            <person name="Fraser-Liggett C.M."/>
            <person name="Ravel J."/>
            <person name="Rabinowicz P.D."/>
        </authorList>
    </citation>
    <scope>NUCLEOTIDE SEQUENCE [LARGE SCALE GENOMIC DNA]</scope>
    <source>
        <strain evidence="8">cv. Hale</strain>
    </source>
</reference>
<accession>B9S8J9</accession>
<keyword evidence="3 4" id="KW-0443">Lipid metabolism</keyword>
<comment type="similarity">
    <text evidence="1 5">Belongs to the patatin family.</text>
</comment>
<comment type="function">
    <text evidence="5">Lipolytic acyl hydrolase (LAH).</text>
</comment>
<feature type="domain" description="PNPLA" evidence="6">
    <location>
        <begin position="11"/>
        <end position="180"/>
    </location>
</feature>
<dbReference type="EC" id="3.1.1.-" evidence="5"/>
<name>B9S8J9_RICCO</name>
<evidence type="ECO:0000256" key="5">
    <source>
        <dbReference type="RuleBase" id="RU361262"/>
    </source>
</evidence>
<dbReference type="PANTHER" id="PTHR32176">
    <property type="entry name" value="XYLOSE ISOMERASE"/>
    <property type="match status" value="1"/>
</dbReference>
<keyword evidence="8" id="KW-1185">Reference proteome</keyword>
<dbReference type="eggNOG" id="KOG0513">
    <property type="taxonomic scope" value="Eukaryota"/>
</dbReference>
<keyword evidence="2 4" id="KW-0442">Lipid degradation</keyword>
<organism evidence="7 8">
    <name type="scientific">Ricinus communis</name>
    <name type="common">Castor bean</name>
    <dbReference type="NCBI Taxonomy" id="3988"/>
    <lineage>
        <taxon>Eukaryota</taxon>
        <taxon>Viridiplantae</taxon>
        <taxon>Streptophyta</taxon>
        <taxon>Embryophyta</taxon>
        <taxon>Tracheophyta</taxon>
        <taxon>Spermatophyta</taxon>
        <taxon>Magnoliopsida</taxon>
        <taxon>eudicotyledons</taxon>
        <taxon>Gunneridae</taxon>
        <taxon>Pentapetalae</taxon>
        <taxon>rosids</taxon>
        <taxon>fabids</taxon>
        <taxon>Malpighiales</taxon>
        <taxon>Euphorbiaceae</taxon>
        <taxon>Acalyphoideae</taxon>
        <taxon>Acalypheae</taxon>
        <taxon>Ricinus</taxon>
    </lineage>
</organism>
<feature type="active site" description="Nucleophile" evidence="4">
    <location>
        <position position="56"/>
    </location>
</feature>
<dbReference type="PANTHER" id="PTHR32176:SF99">
    <property type="entry name" value="PATATIN"/>
    <property type="match status" value="1"/>
</dbReference>
<dbReference type="EMBL" id="EQ973892">
    <property type="protein sequence ID" value="EEF40002.1"/>
    <property type="molecule type" value="Genomic_DNA"/>
</dbReference>
<dbReference type="PROSITE" id="PS51635">
    <property type="entry name" value="PNPLA"/>
    <property type="match status" value="1"/>
</dbReference>
<evidence type="ECO:0000256" key="3">
    <source>
        <dbReference type="ARBA" id="ARBA00023098"/>
    </source>
</evidence>
<dbReference type="InterPro" id="IPR002641">
    <property type="entry name" value="PNPLA_dom"/>
</dbReference>
<feature type="short sequence motif" description="GXGXXG" evidence="4">
    <location>
        <begin position="15"/>
        <end position="20"/>
    </location>
</feature>
<dbReference type="Pfam" id="PF01734">
    <property type="entry name" value="Patatin"/>
    <property type="match status" value="2"/>
</dbReference>
<dbReference type="SUPFAM" id="SSF52151">
    <property type="entry name" value="FabD/lysophospholipase-like"/>
    <property type="match status" value="1"/>
</dbReference>
<dbReference type="GO" id="GO:0016042">
    <property type="term" value="P:lipid catabolic process"/>
    <property type="evidence" value="ECO:0007669"/>
    <property type="project" value="UniProtKB-UniRule"/>
</dbReference>
<keyword evidence="4 5" id="KW-0378">Hydrolase</keyword>
<evidence type="ECO:0000256" key="4">
    <source>
        <dbReference type="PROSITE-ProRule" id="PRU01161"/>
    </source>
</evidence>
<feature type="short sequence motif" description="DGA/G" evidence="4">
    <location>
        <begin position="167"/>
        <end position="169"/>
    </location>
</feature>
<dbReference type="InParanoid" id="B9S8J9"/>